<dbReference type="Proteomes" id="UP000471298">
    <property type="component" value="Unassembled WGS sequence"/>
</dbReference>
<reference evidence="2 3" key="1">
    <citation type="submission" date="2019-10" db="EMBL/GenBank/DDBJ databases">
        <title>Cardiobacteriales fam. a chemoheterotrophic member of the order Cardiobacteriales, and proposal of Cardiobacteriales fam. nov.</title>
        <authorList>
            <person name="Wang C."/>
        </authorList>
    </citation>
    <scope>NUCLEOTIDE SEQUENCE [LARGE SCALE GENOMIC DNA]</scope>
    <source>
        <strain evidence="2 3">ML27</strain>
    </source>
</reference>
<dbReference type="RefSeq" id="WP_152810349.1">
    <property type="nucleotide sequence ID" value="NZ_WHNW01000006.1"/>
</dbReference>
<keyword evidence="1" id="KW-0732">Signal</keyword>
<evidence type="ECO:0000313" key="3">
    <source>
        <dbReference type="Proteomes" id="UP000471298"/>
    </source>
</evidence>
<evidence type="ECO:0000256" key="1">
    <source>
        <dbReference type="SAM" id="SignalP"/>
    </source>
</evidence>
<proteinExistence type="predicted"/>
<protein>
    <submittedName>
        <fullName evidence="2">Uncharacterized protein</fullName>
    </submittedName>
</protein>
<evidence type="ECO:0000313" key="2">
    <source>
        <dbReference type="EMBL" id="MPV86348.1"/>
    </source>
</evidence>
<feature type="chain" id="PRO_5026846271" evidence="1">
    <location>
        <begin position="23"/>
        <end position="202"/>
    </location>
</feature>
<dbReference type="EMBL" id="WHNW01000006">
    <property type="protein sequence ID" value="MPV86348.1"/>
    <property type="molecule type" value="Genomic_DNA"/>
</dbReference>
<name>A0A6N7F0N8_9GAMM</name>
<dbReference type="AlphaFoldDB" id="A0A6N7F0N8"/>
<keyword evidence="3" id="KW-1185">Reference proteome</keyword>
<comment type="caution">
    <text evidence="2">The sequence shown here is derived from an EMBL/GenBank/DDBJ whole genome shotgun (WGS) entry which is preliminary data.</text>
</comment>
<feature type="signal peptide" evidence="1">
    <location>
        <begin position="1"/>
        <end position="22"/>
    </location>
</feature>
<organism evidence="2 3">
    <name type="scientific">Ostreibacterium oceani</name>
    <dbReference type="NCBI Taxonomy" id="2654998"/>
    <lineage>
        <taxon>Bacteria</taxon>
        <taxon>Pseudomonadati</taxon>
        <taxon>Pseudomonadota</taxon>
        <taxon>Gammaproteobacteria</taxon>
        <taxon>Cardiobacteriales</taxon>
        <taxon>Ostreibacteriaceae</taxon>
        <taxon>Ostreibacterium</taxon>
    </lineage>
</organism>
<sequence length="202" mass="23002">MLAIIKKVFPTVFLLSLTSVYAMEPLKSLETDLDGDGELDNIYLYAVDKEGNYDYKMTLVAELSSQDFKPHQSKRSDLTFGGIAAELLTLDKTTKGFRVGSTEEGIRYKSEYYFYFRFEPSSQQIRLFGCMYNRFGMIDGSEGNASLLAGDFKYVNQPYGEQEQEEVVQGEFEVPPPVYLNGVDESDFKQCFSYLEGGRHSY</sequence>
<gene>
    <name evidence="2" type="ORF">GCU85_06335</name>
</gene>
<accession>A0A6N7F0N8</accession>
<dbReference type="InParanoid" id="A0A6N7F0N8"/>